<feature type="compositionally biased region" description="Basic and acidic residues" evidence="3">
    <location>
        <begin position="793"/>
        <end position="835"/>
    </location>
</feature>
<feature type="region of interest" description="Disordered" evidence="3">
    <location>
        <begin position="716"/>
        <end position="882"/>
    </location>
</feature>
<feature type="domain" description="BTB" evidence="4">
    <location>
        <begin position="65"/>
        <end position="133"/>
    </location>
</feature>
<feature type="compositionally biased region" description="Basic and acidic residues" evidence="3">
    <location>
        <begin position="613"/>
        <end position="628"/>
    </location>
</feature>
<dbReference type="PROSITE" id="PS50097">
    <property type="entry name" value="BTB"/>
    <property type="match status" value="1"/>
</dbReference>
<feature type="compositionally biased region" description="Basic residues" evidence="3">
    <location>
        <begin position="779"/>
        <end position="792"/>
    </location>
</feature>
<feature type="domain" description="NPH3" evidence="5">
    <location>
        <begin position="253"/>
        <end position="559"/>
    </location>
</feature>
<dbReference type="SMART" id="SM00225">
    <property type="entry name" value="BTB"/>
    <property type="match status" value="1"/>
</dbReference>
<name>A0ABD1YUT4_9MARC</name>
<feature type="compositionally biased region" description="Basic residues" evidence="3">
    <location>
        <begin position="662"/>
        <end position="689"/>
    </location>
</feature>
<feature type="compositionally biased region" description="Basic residues" evidence="3">
    <location>
        <begin position="741"/>
        <end position="766"/>
    </location>
</feature>
<comment type="caution">
    <text evidence="6">The sequence shown here is derived from an EMBL/GenBank/DDBJ whole genome shotgun (WGS) entry which is preliminary data.</text>
</comment>
<protein>
    <submittedName>
        <fullName evidence="6">Uncharacterized protein</fullName>
    </submittedName>
</protein>
<dbReference type="EMBL" id="JBHFFA010000003">
    <property type="protein sequence ID" value="KAL2633477.1"/>
    <property type="molecule type" value="Genomic_DNA"/>
</dbReference>
<evidence type="ECO:0000259" key="5">
    <source>
        <dbReference type="PROSITE" id="PS51649"/>
    </source>
</evidence>
<reference evidence="6 7" key="1">
    <citation type="submission" date="2024-09" db="EMBL/GenBank/DDBJ databases">
        <title>Chromosome-scale assembly of Riccia fluitans.</title>
        <authorList>
            <person name="Paukszto L."/>
            <person name="Sawicki J."/>
            <person name="Karawczyk K."/>
            <person name="Piernik-Szablinska J."/>
            <person name="Szczecinska M."/>
            <person name="Mazdziarz M."/>
        </authorList>
    </citation>
    <scope>NUCLEOTIDE SEQUENCE [LARGE SCALE GENOMIC DNA]</scope>
    <source>
        <strain evidence="6">Rf_01</strain>
        <tissue evidence="6">Aerial parts of the thallus</tissue>
    </source>
</reference>
<dbReference type="InterPro" id="IPR043454">
    <property type="entry name" value="NPH3/RPT2-like"/>
</dbReference>
<organism evidence="6 7">
    <name type="scientific">Riccia fluitans</name>
    <dbReference type="NCBI Taxonomy" id="41844"/>
    <lineage>
        <taxon>Eukaryota</taxon>
        <taxon>Viridiplantae</taxon>
        <taxon>Streptophyta</taxon>
        <taxon>Embryophyta</taxon>
        <taxon>Marchantiophyta</taxon>
        <taxon>Marchantiopsida</taxon>
        <taxon>Marchantiidae</taxon>
        <taxon>Marchantiales</taxon>
        <taxon>Ricciaceae</taxon>
        <taxon>Riccia</taxon>
    </lineage>
</organism>
<dbReference type="InterPro" id="IPR000210">
    <property type="entry name" value="BTB/POZ_dom"/>
</dbReference>
<dbReference type="Pfam" id="PF00651">
    <property type="entry name" value="BTB"/>
    <property type="match status" value="1"/>
</dbReference>
<evidence type="ECO:0000259" key="4">
    <source>
        <dbReference type="PROSITE" id="PS50097"/>
    </source>
</evidence>
<proteinExistence type="predicted"/>
<dbReference type="InterPro" id="IPR027356">
    <property type="entry name" value="NPH3_dom"/>
</dbReference>
<evidence type="ECO:0000256" key="3">
    <source>
        <dbReference type="SAM" id="MobiDB-lite"/>
    </source>
</evidence>
<keyword evidence="2" id="KW-0833">Ubl conjugation pathway</keyword>
<evidence type="ECO:0000313" key="7">
    <source>
        <dbReference type="Proteomes" id="UP001605036"/>
    </source>
</evidence>
<evidence type="ECO:0000256" key="1">
    <source>
        <dbReference type="ARBA" id="ARBA00004906"/>
    </source>
</evidence>
<dbReference type="PANTHER" id="PTHR32370">
    <property type="entry name" value="OS12G0117600 PROTEIN"/>
    <property type="match status" value="1"/>
</dbReference>
<evidence type="ECO:0000256" key="2">
    <source>
        <dbReference type="ARBA" id="ARBA00022786"/>
    </source>
</evidence>
<comment type="pathway">
    <text evidence="1">Protein modification; protein ubiquitination.</text>
</comment>
<feature type="compositionally biased region" description="Basic and acidic residues" evidence="3">
    <location>
        <begin position="767"/>
        <end position="778"/>
    </location>
</feature>
<dbReference type="Pfam" id="PF03000">
    <property type="entry name" value="NPH3"/>
    <property type="match status" value="1"/>
</dbReference>
<feature type="region of interest" description="Disordered" evidence="3">
    <location>
        <begin position="661"/>
        <end position="689"/>
    </location>
</feature>
<feature type="compositionally biased region" description="Basic residues" evidence="3">
    <location>
        <begin position="716"/>
        <end position="732"/>
    </location>
</feature>
<dbReference type="PROSITE" id="PS51649">
    <property type="entry name" value="NPH3"/>
    <property type="match status" value="1"/>
</dbReference>
<dbReference type="Gene3D" id="3.30.710.10">
    <property type="entry name" value="Potassium Channel Kv1.1, Chain A"/>
    <property type="match status" value="1"/>
</dbReference>
<dbReference type="Proteomes" id="UP001605036">
    <property type="component" value="Unassembled WGS sequence"/>
</dbReference>
<sequence length="882" mass="100632">MRIDHGPVQTMQVHHHPLSPVDTAQVTDRFRVYPAKSDDSLGNHTCLAGFERKGQQWFVATELQSDLIVEVGDMHFHLHKFPLLSRSGKLNRLVFDSRDVQNSHIKLDGMPGGPEAFELASKFCYGASVELTSENVAGLRCAAEYLEMTDDLEEGNLVSKTEAFISFAVLPSWKESVIVLQSCEKLLPWAEDLQIVRRCCESIAWKACTDPQGICWSFTERTEALKKNQANPLWISGPEGPNSHSIADQVPSDWWFEDICVVCVSFFKKIIKAIRIKGMRQDLIGSAIVHYAVKWLPDLTRSPAAIPKEVKAKDSDPTKEPSDVSWVQDENRLMVETLVSILPAQKDAVPCAFLLRMLRLAKMLRINSELITDLEKRAGLLLDHGTLSDLLIPSFDPASETQFDVDLVQRLLDCFMSQNSAHLEGNQSGSHCEDKSGTVTPNSEQTLQQQSDLAAKMRVAKLIHNYLVEVGGDQNLTIPKFLALAEALPEQTRVTDDGLYKALDTYLKAHPHLTEVEKKKVCRSLDCQRLSLDACMHAAQNERLPLRMVVQVLFGEQMKLRNAVAGSKDVFGHEDETHSPGASSHESFVGHGLSHEKHHSHTECGSGHHHSDHHCSDSHLNPEESEEEIRTLKCDMEKMKGKFMALQHDYSTIQHQLEKLTKHTKHKDHHHKDHHEKDHHHKDHHHHSVWKKLIPHPHFHLPHVLTHPLEIFHHKDHHHKDHHHKDHHRKDHHNHEDHHDSHHGHGKDSHHHSHSHHGKGSHHHDNRHQDSHDKDSHHHDHHGKDSHHHHHDHSHDNHEHRYLPKGSRSFEEPRSSKDSTHSSHHDQHDHHKTNDARISSSSSGENSLRCSKDEPASPAHPDEHKNQKHFSNPIRKWRNSIS</sequence>
<feature type="compositionally biased region" description="Polar residues" evidence="3">
    <location>
        <begin position="836"/>
        <end position="849"/>
    </location>
</feature>
<keyword evidence="7" id="KW-1185">Reference proteome</keyword>
<dbReference type="CDD" id="cd18312">
    <property type="entry name" value="BTB_POZ_NPY3-like"/>
    <property type="match status" value="1"/>
</dbReference>
<gene>
    <name evidence="6" type="ORF">R1flu_004956</name>
</gene>
<dbReference type="InterPro" id="IPR011333">
    <property type="entry name" value="SKP1/BTB/POZ_sf"/>
</dbReference>
<dbReference type="SUPFAM" id="SSF54695">
    <property type="entry name" value="POZ domain"/>
    <property type="match status" value="1"/>
</dbReference>
<dbReference type="AlphaFoldDB" id="A0ABD1YUT4"/>
<accession>A0ABD1YUT4</accession>
<feature type="region of interest" description="Disordered" evidence="3">
    <location>
        <begin position="571"/>
        <end position="628"/>
    </location>
</feature>
<feature type="compositionally biased region" description="Basic and acidic residues" evidence="3">
    <location>
        <begin position="850"/>
        <end position="865"/>
    </location>
</feature>
<evidence type="ECO:0000313" key="6">
    <source>
        <dbReference type="EMBL" id="KAL2633477.1"/>
    </source>
</evidence>